<evidence type="ECO:0000256" key="1">
    <source>
        <dbReference type="SAM" id="MobiDB-lite"/>
    </source>
</evidence>
<dbReference type="PROSITE" id="PS50994">
    <property type="entry name" value="INTEGRASE"/>
    <property type="match status" value="1"/>
</dbReference>
<dbReference type="EMBL" id="JAGRRH010000015">
    <property type="protein sequence ID" value="KAG7357601.1"/>
    <property type="molecule type" value="Genomic_DNA"/>
</dbReference>
<evidence type="ECO:0000313" key="4">
    <source>
        <dbReference type="Proteomes" id="UP000693970"/>
    </source>
</evidence>
<dbReference type="Pfam" id="PF07727">
    <property type="entry name" value="RVT_2"/>
    <property type="match status" value="1"/>
</dbReference>
<proteinExistence type="predicted"/>
<keyword evidence="3" id="KW-0695">RNA-directed DNA polymerase</keyword>
<feature type="region of interest" description="Disordered" evidence="1">
    <location>
        <begin position="387"/>
        <end position="410"/>
    </location>
</feature>
<dbReference type="OrthoDB" id="39557at2759"/>
<keyword evidence="3" id="KW-0548">Nucleotidyltransferase</keyword>
<protein>
    <submittedName>
        <fullName evidence="3">Reverse transcriptase RNA-dependent DNA polymerase</fullName>
    </submittedName>
</protein>
<comment type="caution">
    <text evidence="3">The sequence shown here is derived from an EMBL/GenBank/DDBJ whole genome shotgun (WGS) entry which is preliminary data.</text>
</comment>
<organism evidence="3 4">
    <name type="scientific">Nitzschia inconspicua</name>
    <dbReference type="NCBI Taxonomy" id="303405"/>
    <lineage>
        <taxon>Eukaryota</taxon>
        <taxon>Sar</taxon>
        <taxon>Stramenopiles</taxon>
        <taxon>Ochrophyta</taxon>
        <taxon>Bacillariophyta</taxon>
        <taxon>Bacillariophyceae</taxon>
        <taxon>Bacillariophycidae</taxon>
        <taxon>Bacillariales</taxon>
        <taxon>Bacillariaceae</taxon>
        <taxon>Nitzschia</taxon>
    </lineage>
</organism>
<gene>
    <name evidence="3" type="ORF">IV203_002289</name>
</gene>
<dbReference type="CDD" id="cd09272">
    <property type="entry name" value="RNase_HI_RT_Ty1"/>
    <property type="match status" value="1"/>
</dbReference>
<keyword evidence="3" id="KW-0808">Transferase</keyword>
<dbReference type="PANTHER" id="PTHR11439:SF483">
    <property type="entry name" value="PEPTIDE SYNTHASE GLIP-LIKE, PUTATIVE (AFU_ORTHOLOGUE AFUA_3G12920)-RELATED"/>
    <property type="match status" value="1"/>
</dbReference>
<dbReference type="PANTHER" id="PTHR11439">
    <property type="entry name" value="GAG-POL-RELATED RETROTRANSPOSON"/>
    <property type="match status" value="1"/>
</dbReference>
<reference evidence="3" key="1">
    <citation type="journal article" date="2021" name="Sci. Rep.">
        <title>Diploid genomic architecture of Nitzschia inconspicua, an elite biomass production diatom.</title>
        <authorList>
            <person name="Oliver A."/>
            <person name="Podell S."/>
            <person name="Pinowska A."/>
            <person name="Traller J.C."/>
            <person name="Smith S.R."/>
            <person name="McClure R."/>
            <person name="Beliaev A."/>
            <person name="Bohutskyi P."/>
            <person name="Hill E.A."/>
            <person name="Rabines A."/>
            <person name="Zheng H."/>
            <person name="Allen L.Z."/>
            <person name="Kuo A."/>
            <person name="Grigoriev I.V."/>
            <person name="Allen A.E."/>
            <person name="Hazlebeck D."/>
            <person name="Allen E.E."/>
        </authorList>
    </citation>
    <scope>NUCLEOTIDE SEQUENCE</scope>
    <source>
        <strain evidence="3">Hildebrandi</strain>
    </source>
</reference>
<dbReference type="Proteomes" id="UP000693970">
    <property type="component" value="Unassembled WGS sequence"/>
</dbReference>
<dbReference type="InterPro" id="IPR013103">
    <property type="entry name" value="RVT_2"/>
</dbReference>
<dbReference type="GO" id="GO:0003964">
    <property type="term" value="F:RNA-directed DNA polymerase activity"/>
    <property type="evidence" value="ECO:0007669"/>
    <property type="project" value="UniProtKB-KW"/>
</dbReference>
<dbReference type="InterPro" id="IPR001584">
    <property type="entry name" value="Integrase_cat-core"/>
</dbReference>
<keyword evidence="4" id="KW-1185">Reference proteome</keyword>
<evidence type="ECO:0000259" key="2">
    <source>
        <dbReference type="PROSITE" id="PS50994"/>
    </source>
</evidence>
<name>A0A9K3LB38_9STRA</name>
<accession>A0A9K3LB38</accession>
<feature type="domain" description="Integrase catalytic" evidence="2">
    <location>
        <begin position="827"/>
        <end position="993"/>
    </location>
</feature>
<sequence>MPLTKSQRAQALQHILTNVFDLEAEDPLRAALRDDGVVGIYDLVNMEREHVGSLTYLDEVDGTQQRVPVPRGTRRLITILQDFLRIGDVYLQANAMANGGAPEFRTITNTPTSNPPAHTTPVTTTIQPSAVDMFKRGIKRDPSLFPTLKAEELNDDWHRKFEIQAHAQGVAHVVDSGYSPSTPEEKEVFELIQTFMYAVLESKVQTSQGKLIVRKHQAEKDAQAAYAALLEHHRESVVADIKANQIMSYITTTTIGDGKFKGTTSEFIAHWSDKVRQYETIKGASSAFNDDEKVMHLSRAVATVSELRQVKIVAEWMRTSTKDPIEFQRYYELLSAAAAQYDDSLSHKSKRLIYSHEIDHDGGDLFWDIDESYNIDTPISWIEANAHVSRPRKQRGPSMGSPPNRSSQRILIPKEVWHTLGADFKMAWSNLSEEEKATILSTSLPSTQPRVVQLHEQSQDADVEEEFQDAVADSPVEAAQSNDQVQVHNAQQQPAPKFPPYDIRAILSSKGKQASTLQAKMCITSANVVYRVSSTSVKSKQSLVDRGANGGIAGQGCKVICVSDRTVDVQGIDNHQLNSVSIGTAAGYVNSNKGPVILILHQYALVGRGHSIHSPGQLESFKHSVCDKSVHVGGFQRIKTADGYTIPIAMVNGLPRVRMRPPTDKEFDTLPHIVLTSDTTWDPSVLDFDHEEEDDQWFDAIEHQEAHPYSELFDEYGNYRRRVIVQLSDTLSRPSSDPHEHLIDQCIVHANSEHEPFFFDAQSHSINETSPLVAPSTPRTSSTSTPDFEQLRPMFGWISVDAIKKTLQHTTQLARTTTGTLLKKVYRSQNPALNVIQRGEPVATDELFSDTPAVDCGATRCQVFVGMNTDVTDIYPLQTSKQFVNSLEDNVRFRGAPTKLVSDRAPVEISGRALEFLRVYGISTWHSEPHQQHQNYAERKIQHLKQMANTIMDRTGAPASTWLLCLMYVAFLLNHTWSDNIKAVPLTALLGVTVDTSVLLRYHFWQPVYFKAVEPGFPSDTKEHLGHVVGISEHVGHALTWKVLDPTTNKVLHRSLLRPANETALNLRLATLAKRDDPTDEGAKDRVLNEKGDALVQLNDLVGMTFLTDPQPDGQIFRGRIVEMIENHGDEVESHPDRIRFLCKMDKNGREDLLTYNQVLDYLNRDMENPVLWKYKNIVSHQGPLKQGDKDYKGSAWNVLLEWETGEVTAEPLNIIAKDDPITCAIYAKENGLLNTEGWKRFKSYARREKKFTRMVKQAFLRSFRTSPKYKYGHEVPQSYEDALRLDRIAGNTKWQDAVGLELGQIHEYKSFTDLGHKDKVSAPKGYKKIRVHLVFDVKHDGRYKARLVADGHLTDAPLESVYSGVVSMRGFRIVMFLAELNDLELWSTDIGNAYLESYTSEKVYIIAGPEFKDMEDHILIISKALYGLKSSGQRWHDRLHDCLMDLGWFPCKAEPDIWMRKNGELNVWEYIAVYVDDLAIAMQHPQELIDQLTSRPFNFKLKGTGSISHHLGMQFSRDEDGTLCMEQKRYLEKMIDGYVRFFGSKPRTNACAPLERGDHPEMDTSPLLDEERTKVYQSLIGALQWIITIGRFDVFSAVTTMSSFRAAPREGHLERIKRIYSYLHKMSDGKIRVRVEEPDYSGLPNFEFDWSRTVYGFMSELLPNDAPEPLGKWVTLTHFVDANLMHDLITGRSLTGILHLLNKTPIDWFSKKQATVETATYGSEMVAMRTCVEQVVDLRNTLRYLGVPIRDKSYVFGDNESVINSSKELHAKLHKRHNMLSFHYVREAVATGFLHLTHIPGKINPADMLSKHWGYSDIKDILKALLFHRGDTAELGQNTTTSK</sequence>
<reference evidence="3" key="2">
    <citation type="submission" date="2021-04" db="EMBL/GenBank/DDBJ databases">
        <authorList>
            <person name="Podell S."/>
        </authorList>
    </citation>
    <scope>NUCLEOTIDE SEQUENCE</scope>
    <source>
        <strain evidence="3">Hildebrandi</strain>
    </source>
</reference>
<evidence type="ECO:0000313" key="3">
    <source>
        <dbReference type="EMBL" id="KAG7357601.1"/>
    </source>
</evidence>
<dbReference type="GO" id="GO:0015074">
    <property type="term" value="P:DNA integration"/>
    <property type="evidence" value="ECO:0007669"/>
    <property type="project" value="InterPro"/>
</dbReference>